<dbReference type="PROSITE" id="PS50088">
    <property type="entry name" value="ANK_REPEAT"/>
    <property type="match status" value="2"/>
</dbReference>
<dbReference type="EMBL" id="MCOG01000250">
    <property type="protein sequence ID" value="ORY22292.1"/>
    <property type="molecule type" value="Genomic_DNA"/>
</dbReference>
<reference evidence="5 6" key="1">
    <citation type="submission" date="2016-08" db="EMBL/GenBank/DDBJ databases">
        <title>A Parts List for Fungal Cellulosomes Revealed by Comparative Genomics.</title>
        <authorList>
            <consortium name="DOE Joint Genome Institute"/>
            <person name="Haitjema C.H."/>
            <person name="Gilmore S.P."/>
            <person name="Henske J.K."/>
            <person name="Solomon K.V."/>
            <person name="De Groot R."/>
            <person name="Kuo A."/>
            <person name="Mondo S.J."/>
            <person name="Salamov A.A."/>
            <person name="Labutti K."/>
            <person name="Zhao Z."/>
            <person name="Chiniquy J."/>
            <person name="Barry K."/>
            <person name="Brewer H.M."/>
            <person name="Purvine S.O."/>
            <person name="Wright A.T."/>
            <person name="Boxma B."/>
            <person name="Van Alen T."/>
            <person name="Hackstein J.H."/>
            <person name="Baker S.E."/>
            <person name="Grigoriev I.V."/>
            <person name="O'Malley M.A."/>
        </authorList>
    </citation>
    <scope>NUCLEOTIDE SEQUENCE [LARGE SCALE GENOMIC DNA]</scope>
    <source>
        <strain evidence="5 6">G1</strain>
    </source>
</reference>
<dbReference type="Proteomes" id="UP000193920">
    <property type="component" value="Unassembled WGS sequence"/>
</dbReference>
<evidence type="ECO:0000256" key="2">
    <source>
        <dbReference type="ARBA" id="ARBA00023043"/>
    </source>
</evidence>
<sequence length="277" mass="30258">MINSELSQIVRSNDYKKLESFLSRYSSQINIDRTNEYGKTLLMESAQNGSSETISILLKYGANANTATKSGKTALHFAINSMNIKSVKALLNCKYIDVDAKDSSGTTALMHCAETSSHENAYLVAKLLIDHGADIKAVDSDGMNALDHLALCVKGGNVDIAKLFVQEGLKPYESPSITTTDSTESISKSRGNLYSNSKNRKSTLLSAALNGHTKLCQFLISECHCDPYQTNSSGYNGKDFATFSGHDETAKLFQTIFDKKFLLENGNVKEGVRVKPL</sequence>
<feature type="compositionally biased region" description="Low complexity" evidence="4">
    <location>
        <begin position="175"/>
        <end position="189"/>
    </location>
</feature>
<gene>
    <name evidence="5" type="ORF">LY90DRAFT_430949</name>
</gene>
<feature type="repeat" description="ANK" evidence="3">
    <location>
        <begin position="104"/>
        <end position="140"/>
    </location>
</feature>
<dbReference type="PANTHER" id="PTHR24180:SF45">
    <property type="entry name" value="POLY [ADP-RIBOSE] POLYMERASE TANKYRASE"/>
    <property type="match status" value="1"/>
</dbReference>
<keyword evidence="2 3" id="KW-0040">ANK repeat</keyword>
<dbReference type="STRING" id="1754190.A0A1Y2AIK2"/>
<dbReference type="PRINTS" id="PR01415">
    <property type="entry name" value="ANKYRIN"/>
</dbReference>
<dbReference type="PROSITE" id="PS50297">
    <property type="entry name" value="ANK_REP_REGION"/>
    <property type="match status" value="2"/>
</dbReference>
<dbReference type="SMART" id="SM00248">
    <property type="entry name" value="ANK"/>
    <property type="match status" value="5"/>
</dbReference>
<evidence type="ECO:0000256" key="4">
    <source>
        <dbReference type="SAM" id="MobiDB-lite"/>
    </source>
</evidence>
<proteinExistence type="predicted"/>
<comment type="caution">
    <text evidence="5">The sequence shown here is derived from an EMBL/GenBank/DDBJ whole genome shotgun (WGS) entry which is preliminary data.</text>
</comment>
<feature type="repeat" description="ANK" evidence="3">
    <location>
        <begin position="37"/>
        <end position="69"/>
    </location>
</feature>
<evidence type="ECO:0000313" key="5">
    <source>
        <dbReference type="EMBL" id="ORY22292.1"/>
    </source>
</evidence>
<dbReference type="Pfam" id="PF13637">
    <property type="entry name" value="Ank_4"/>
    <property type="match status" value="1"/>
</dbReference>
<accession>A0A1Y2AIK2</accession>
<dbReference type="SUPFAM" id="SSF48403">
    <property type="entry name" value="Ankyrin repeat"/>
    <property type="match status" value="1"/>
</dbReference>
<name>A0A1Y2AIK2_9FUNG</name>
<dbReference type="Gene3D" id="1.25.40.20">
    <property type="entry name" value="Ankyrin repeat-containing domain"/>
    <property type="match status" value="2"/>
</dbReference>
<dbReference type="Pfam" id="PF12796">
    <property type="entry name" value="Ank_2"/>
    <property type="match status" value="1"/>
</dbReference>
<organism evidence="5 6">
    <name type="scientific">Neocallimastix californiae</name>
    <dbReference type="NCBI Taxonomy" id="1754190"/>
    <lineage>
        <taxon>Eukaryota</taxon>
        <taxon>Fungi</taxon>
        <taxon>Fungi incertae sedis</taxon>
        <taxon>Chytridiomycota</taxon>
        <taxon>Chytridiomycota incertae sedis</taxon>
        <taxon>Neocallimastigomycetes</taxon>
        <taxon>Neocallimastigales</taxon>
        <taxon>Neocallimastigaceae</taxon>
        <taxon>Neocallimastix</taxon>
    </lineage>
</organism>
<dbReference type="InterPro" id="IPR051637">
    <property type="entry name" value="Ank_repeat_dom-contain_49"/>
</dbReference>
<protein>
    <submittedName>
        <fullName evidence="5">Ankyrin</fullName>
    </submittedName>
</protein>
<dbReference type="AlphaFoldDB" id="A0A1Y2AIK2"/>
<dbReference type="OrthoDB" id="2155313at2759"/>
<keyword evidence="1" id="KW-0677">Repeat</keyword>
<dbReference type="InterPro" id="IPR036770">
    <property type="entry name" value="Ankyrin_rpt-contain_sf"/>
</dbReference>
<evidence type="ECO:0000313" key="6">
    <source>
        <dbReference type="Proteomes" id="UP000193920"/>
    </source>
</evidence>
<evidence type="ECO:0000256" key="1">
    <source>
        <dbReference type="ARBA" id="ARBA00022737"/>
    </source>
</evidence>
<dbReference type="InterPro" id="IPR002110">
    <property type="entry name" value="Ankyrin_rpt"/>
</dbReference>
<keyword evidence="6" id="KW-1185">Reference proteome</keyword>
<feature type="region of interest" description="Disordered" evidence="4">
    <location>
        <begin position="175"/>
        <end position="194"/>
    </location>
</feature>
<dbReference type="PANTHER" id="PTHR24180">
    <property type="entry name" value="CYCLIN-DEPENDENT KINASE INHIBITOR 2C-RELATED"/>
    <property type="match status" value="1"/>
</dbReference>
<evidence type="ECO:0000256" key="3">
    <source>
        <dbReference type="PROSITE-ProRule" id="PRU00023"/>
    </source>
</evidence>